<accession>A0A1M5B1L6</accession>
<keyword evidence="1" id="KW-0812">Transmembrane</keyword>
<dbReference type="Proteomes" id="UP000184518">
    <property type="component" value="Unassembled WGS sequence"/>
</dbReference>
<organism evidence="2 3">
    <name type="scientific">Chryseobacterium arachidis</name>
    <dbReference type="NCBI Taxonomy" id="1416778"/>
    <lineage>
        <taxon>Bacteria</taxon>
        <taxon>Pseudomonadati</taxon>
        <taxon>Bacteroidota</taxon>
        <taxon>Flavobacteriia</taxon>
        <taxon>Flavobacteriales</taxon>
        <taxon>Weeksellaceae</taxon>
        <taxon>Chryseobacterium group</taxon>
        <taxon>Chryseobacterium</taxon>
    </lineage>
</organism>
<name>A0A1M5B1L6_9FLAO</name>
<evidence type="ECO:0000256" key="1">
    <source>
        <dbReference type="SAM" id="Phobius"/>
    </source>
</evidence>
<evidence type="ECO:0000313" key="2">
    <source>
        <dbReference type="EMBL" id="SHF36363.1"/>
    </source>
</evidence>
<feature type="transmembrane region" description="Helical" evidence="1">
    <location>
        <begin position="109"/>
        <end position="129"/>
    </location>
</feature>
<dbReference type="Pfam" id="PF17555">
    <property type="entry name" value="TssN"/>
    <property type="match status" value="1"/>
</dbReference>
<feature type="transmembrane region" description="Helical" evidence="1">
    <location>
        <begin position="12"/>
        <end position="30"/>
    </location>
</feature>
<feature type="transmembrane region" description="Helical" evidence="1">
    <location>
        <begin position="42"/>
        <end position="63"/>
    </location>
</feature>
<protein>
    <recommendedName>
        <fullName evidence="4">TssN family type VI secretion system protein</fullName>
    </recommendedName>
</protein>
<dbReference type="STRING" id="1416778.SAMN05443633_1045"/>
<dbReference type="RefSeq" id="WP_072955833.1">
    <property type="nucleotide sequence ID" value="NZ_FQUT01000004.1"/>
</dbReference>
<evidence type="ECO:0000313" key="3">
    <source>
        <dbReference type="Proteomes" id="UP000184518"/>
    </source>
</evidence>
<evidence type="ECO:0008006" key="4">
    <source>
        <dbReference type="Google" id="ProtNLM"/>
    </source>
</evidence>
<reference evidence="3" key="1">
    <citation type="submission" date="2016-11" db="EMBL/GenBank/DDBJ databases">
        <authorList>
            <person name="Varghese N."/>
            <person name="Submissions S."/>
        </authorList>
    </citation>
    <scope>NUCLEOTIDE SEQUENCE [LARGE SCALE GENOMIC DNA]</scope>
    <source>
        <strain evidence="3">DSM 27619</strain>
    </source>
</reference>
<dbReference type="EMBL" id="FQUT01000004">
    <property type="protein sequence ID" value="SHF36363.1"/>
    <property type="molecule type" value="Genomic_DNA"/>
</dbReference>
<feature type="transmembrane region" description="Helical" evidence="1">
    <location>
        <begin position="135"/>
        <end position="157"/>
    </location>
</feature>
<keyword evidence="1" id="KW-0472">Membrane</keyword>
<dbReference type="InterPro" id="IPR035177">
    <property type="entry name" value="TssN"/>
</dbReference>
<gene>
    <name evidence="2" type="ORF">SAMN05443633_1045</name>
</gene>
<keyword evidence="1" id="KW-1133">Transmembrane helix</keyword>
<feature type="transmembrane region" description="Helical" evidence="1">
    <location>
        <begin position="69"/>
        <end position="88"/>
    </location>
</feature>
<sequence length="304" mass="35305">MEISSVKGIFLRYILMPLFAVIMMVILGAIRRNTPAIKIKTIIIYVLLCSLCLAIPGIFGFAGNLFNPYWYLIAQIIYLILGIIHVNLSDRYFKKHFNSLTKSILFESILSIACIGAGGYLFYLIFNWISKGTGYPIMAATSIIIFLVPLVFHYCYVQLISIPVDIYKTWKYSPDQKLPDFDGVDFDRLMVLNVELSKNLEDSNRFRIKAKTLPTGVSFGDWFYRVVDDYNHKNPNSIIHLSDEVREPYYWIFYTKKSFFSFRKYIDFDQDITENSISENDVVICKRVIQHEEEGVRKPQSHTV</sequence>
<keyword evidence="3" id="KW-1185">Reference proteome</keyword>
<dbReference type="AlphaFoldDB" id="A0A1M5B1L6"/>
<proteinExistence type="predicted"/>
<dbReference type="OrthoDB" id="1024052at2"/>